<evidence type="ECO:0000256" key="14">
    <source>
        <dbReference type="ARBA" id="ARBA00022884"/>
    </source>
</evidence>
<dbReference type="SMART" id="SM00535">
    <property type="entry name" value="RIBOc"/>
    <property type="match status" value="1"/>
</dbReference>
<dbReference type="InterPro" id="IPR014720">
    <property type="entry name" value="dsRBD_dom"/>
</dbReference>
<keyword evidence="12 15" id="KW-0378">Hydrolase</keyword>
<dbReference type="GO" id="GO:0004525">
    <property type="term" value="F:ribonuclease III activity"/>
    <property type="evidence" value="ECO:0007669"/>
    <property type="project" value="UniProtKB-UniRule"/>
</dbReference>
<dbReference type="FunFam" id="3.30.160.20:FF:000003">
    <property type="entry name" value="Ribonuclease 3"/>
    <property type="match status" value="1"/>
</dbReference>
<dbReference type="PANTHER" id="PTHR11207">
    <property type="entry name" value="RIBONUCLEASE III"/>
    <property type="match status" value="1"/>
</dbReference>
<dbReference type="GO" id="GO:0042802">
    <property type="term" value="F:identical protein binding"/>
    <property type="evidence" value="ECO:0007669"/>
    <property type="project" value="UniProtKB-ARBA"/>
</dbReference>
<gene>
    <name evidence="15 19" type="primary">rnc</name>
    <name evidence="19" type="ordered locus">ACP_2037</name>
</gene>
<feature type="compositionally biased region" description="Basic and acidic residues" evidence="16">
    <location>
        <begin position="64"/>
        <end position="73"/>
    </location>
</feature>
<dbReference type="EMBL" id="CP001472">
    <property type="protein sequence ID" value="ACO33339.1"/>
    <property type="molecule type" value="Genomic_DNA"/>
</dbReference>
<dbReference type="InterPro" id="IPR000999">
    <property type="entry name" value="RNase_III_dom"/>
</dbReference>
<dbReference type="InterPro" id="IPR011907">
    <property type="entry name" value="RNase_III"/>
</dbReference>
<dbReference type="PROSITE" id="PS50137">
    <property type="entry name" value="DS_RBD"/>
    <property type="match status" value="1"/>
</dbReference>
<dbReference type="CDD" id="cd10845">
    <property type="entry name" value="DSRM_RNAse_III_family"/>
    <property type="match status" value="1"/>
</dbReference>
<keyword evidence="5 15" id="KW-0963">Cytoplasm</keyword>
<evidence type="ECO:0000259" key="17">
    <source>
        <dbReference type="PROSITE" id="PS50137"/>
    </source>
</evidence>
<evidence type="ECO:0000256" key="9">
    <source>
        <dbReference type="ARBA" id="ARBA00022722"/>
    </source>
</evidence>
<dbReference type="HOGENOM" id="CLU_000907_1_2_0"/>
<dbReference type="Pfam" id="PF14622">
    <property type="entry name" value="Ribonucleas_3_3"/>
    <property type="match status" value="1"/>
</dbReference>
<evidence type="ECO:0000259" key="18">
    <source>
        <dbReference type="PROSITE" id="PS50142"/>
    </source>
</evidence>
<dbReference type="HAMAP" id="MF_00104">
    <property type="entry name" value="RNase_III"/>
    <property type="match status" value="1"/>
</dbReference>
<evidence type="ECO:0000256" key="1">
    <source>
        <dbReference type="ARBA" id="ARBA00000109"/>
    </source>
</evidence>
<feature type="domain" description="RNase III" evidence="18">
    <location>
        <begin position="17"/>
        <end position="167"/>
    </location>
</feature>
<dbReference type="SMART" id="SM00358">
    <property type="entry name" value="DSRM"/>
    <property type="match status" value="1"/>
</dbReference>
<dbReference type="GO" id="GO:0005737">
    <property type="term" value="C:cytoplasm"/>
    <property type="evidence" value="ECO:0007669"/>
    <property type="project" value="UniProtKB-SubCell"/>
</dbReference>
<dbReference type="GO" id="GO:0008033">
    <property type="term" value="P:tRNA processing"/>
    <property type="evidence" value="ECO:0007669"/>
    <property type="project" value="UniProtKB-KW"/>
</dbReference>
<evidence type="ECO:0000256" key="13">
    <source>
        <dbReference type="ARBA" id="ARBA00022842"/>
    </source>
</evidence>
<dbReference type="CDD" id="cd00593">
    <property type="entry name" value="RIBOc"/>
    <property type="match status" value="1"/>
</dbReference>
<keyword evidence="7 15" id="KW-0507">mRNA processing</keyword>
<keyword evidence="15" id="KW-0699">rRNA-binding</keyword>
<dbReference type="GO" id="GO:0003725">
    <property type="term" value="F:double-stranded RNA binding"/>
    <property type="evidence" value="ECO:0007669"/>
    <property type="project" value="TreeGrafter"/>
</dbReference>
<feature type="domain" description="DRBM" evidence="17">
    <location>
        <begin position="208"/>
        <end position="283"/>
    </location>
</feature>
<feature type="active site" evidence="15">
    <location>
        <position position="84"/>
    </location>
</feature>
<keyword evidence="13 15" id="KW-0460">Magnesium</keyword>
<evidence type="ECO:0000256" key="3">
    <source>
        <dbReference type="ARBA" id="ARBA00010183"/>
    </source>
</evidence>
<evidence type="ECO:0000313" key="20">
    <source>
        <dbReference type="Proteomes" id="UP000002207"/>
    </source>
</evidence>
<comment type="subunit">
    <text evidence="4 15">Homodimer.</text>
</comment>
<dbReference type="eggNOG" id="COG0571">
    <property type="taxonomic scope" value="Bacteria"/>
</dbReference>
<keyword evidence="6 15" id="KW-0698">rRNA processing</keyword>
<dbReference type="InterPro" id="IPR036389">
    <property type="entry name" value="RNase_III_sf"/>
</dbReference>
<feature type="region of interest" description="Disordered" evidence="16">
    <location>
        <begin position="251"/>
        <end position="302"/>
    </location>
</feature>
<keyword evidence="10 15" id="KW-0479">Metal-binding</keyword>
<comment type="cofactor">
    <cofactor evidence="15">
        <name>Mg(2+)</name>
        <dbReference type="ChEBI" id="CHEBI:18420"/>
    </cofactor>
</comment>
<proteinExistence type="inferred from homology"/>
<dbReference type="GO" id="GO:0019843">
    <property type="term" value="F:rRNA binding"/>
    <property type="evidence" value="ECO:0007669"/>
    <property type="project" value="UniProtKB-KW"/>
</dbReference>
<feature type="compositionally biased region" description="Low complexity" evidence="16">
    <location>
        <begin position="49"/>
        <end position="60"/>
    </location>
</feature>
<protein>
    <recommendedName>
        <fullName evidence="15">Ribonuclease 3</fullName>
        <ecNumber evidence="15">3.1.26.3</ecNumber>
    </recommendedName>
    <alternativeName>
        <fullName evidence="15">Ribonuclease III</fullName>
        <shortName evidence="15">RNase III</shortName>
    </alternativeName>
</protein>
<evidence type="ECO:0000256" key="11">
    <source>
        <dbReference type="ARBA" id="ARBA00022759"/>
    </source>
</evidence>
<evidence type="ECO:0000256" key="8">
    <source>
        <dbReference type="ARBA" id="ARBA00022694"/>
    </source>
</evidence>
<dbReference type="SUPFAM" id="SSF54768">
    <property type="entry name" value="dsRNA-binding domain-like"/>
    <property type="match status" value="1"/>
</dbReference>
<dbReference type="GO" id="GO:0010468">
    <property type="term" value="P:regulation of gene expression"/>
    <property type="evidence" value="ECO:0007669"/>
    <property type="project" value="TreeGrafter"/>
</dbReference>
<keyword evidence="9 15" id="KW-0540">Nuclease</keyword>
<organism evidence="19 20">
    <name type="scientific">Acidobacterium capsulatum (strain ATCC 51196 / DSM 11244 / BCRC 80197 / JCM 7670 / NBRC 15755 / NCIMB 13165 / 161)</name>
    <dbReference type="NCBI Taxonomy" id="240015"/>
    <lineage>
        <taxon>Bacteria</taxon>
        <taxon>Pseudomonadati</taxon>
        <taxon>Acidobacteriota</taxon>
        <taxon>Terriglobia</taxon>
        <taxon>Terriglobales</taxon>
        <taxon>Acidobacteriaceae</taxon>
        <taxon>Acidobacterium</taxon>
    </lineage>
</organism>
<reference evidence="19 20" key="1">
    <citation type="journal article" date="2009" name="Appl. Environ. Microbiol.">
        <title>Three genomes from the phylum Acidobacteria provide insight into the lifestyles of these microorganisms in soils.</title>
        <authorList>
            <person name="Ward N.L."/>
            <person name="Challacombe J.F."/>
            <person name="Janssen P.H."/>
            <person name="Henrissat B."/>
            <person name="Coutinho P.M."/>
            <person name="Wu M."/>
            <person name="Xie G."/>
            <person name="Haft D.H."/>
            <person name="Sait M."/>
            <person name="Badger J."/>
            <person name="Barabote R.D."/>
            <person name="Bradley B."/>
            <person name="Brettin T.S."/>
            <person name="Brinkac L.M."/>
            <person name="Bruce D."/>
            <person name="Creasy T."/>
            <person name="Daugherty S.C."/>
            <person name="Davidsen T.M."/>
            <person name="DeBoy R.T."/>
            <person name="Detter J.C."/>
            <person name="Dodson R.J."/>
            <person name="Durkin A.S."/>
            <person name="Ganapathy A."/>
            <person name="Gwinn-Giglio M."/>
            <person name="Han C.S."/>
            <person name="Khouri H."/>
            <person name="Kiss H."/>
            <person name="Kothari S.P."/>
            <person name="Madupu R."/>
            <person name="Nelson K.E."/>
            <person name="Nelson W.C."/>
            <person name="Paulsen I."/>
            <person name="Penn K."/>
            <person name="Ren Q."/>
            <person name="Rosovitz M.J."/>
            <person name="Selengut J.D."/>
            <person name="Shrivastava S."/>
            <person name="Sullivan S.A."/>
            <person name="Tapia R."/>
            <person name="Thompson L.S."/>
            <person name="Watkins K.L."/>
            <person name="Yang Q."/>
            <person name="Yu C."/>
            <person name="Zafar N."/>
            <person name="Zhou L."/>
            <person name="Kuske C.R."/>
        </authorList>
    </citation>
    <scope>NUCLEOTIDE SEQUENCE [LARGE SCALE GENOMIC DNA]</scope>
    <source>
        <strain evidence="20">ATCC 51196 / DSM 11244 / BCRC 80197 / JCM 7670 / NBRC 15755 / NCIMB 13165 / 161</strain>
    </source>
</reference>
<feature type="binding site" evidence="15">
    <location>
        <position position="156"/>
    </location>
    <ligand>
        <name>Mg(2+)</name>
        <dbReference type="ChEBI" id="CHEBI:18420"/>
    </ligand>
</feature>
<dbReference type="Gene3D" id="3.30.160.20">
    <property type="match status" value="1"/>
</dbReference>
<feature type="active site" evidence="15">
    <location>
        <position position="156"/>
    </location>
</feature>
<dbReference type="AlphaFoldDB" id="C1F8X7"/>
<evidence type="ECO:0000256" key="10">
    <source>
        <dbReference type="ARBA" id="ARBA00022723"/>
    </source>
</evidence>
<dbReference type="PANTHER" id="PTHR11207:SF0">
    <property type="entry name" value="RIBONUCLEASE 3"/>
    <property type="match status" value="1"/>
</dbReference>
<dbReference type="Proteomes" id="UP000002207">
    <property type="component" value="Chromosome"/>
</dbReference>
<feature type="compositionally biased region" description="Basic and acidic residues" evidence="16">
    <location>
        <begin position="289"/>
        <end position="302"/>
    </location>
</feature>
<comment type="similarity">
    <text evidence="3">Belongs to the ribonuclease III family.</text>
</comment>
<dbReference type="RefSeq" id="WP_015897141.1">
    <property type="nucleotide sequence ID" value="NC_012483.1"/>
</dbReference>
<dbReference type="InParanoid" id="C1F8X7"/>
<keyword evidence="14 15" id="KW-0694">RNA-binding</keyword>
<evidence type="ECO:0000256" key="12">
    <source>
        <dbReference type="ARBA" id="ARBA00022801"/>
    </source>
</evidence>
<evidence type="ECO:0000256" key="16">
    <source>
        <dbReference type="SAM" id="MobiDB-lite"/>
    </source>
</evidence>
<evidence type="ECO:0000256" key="2">
    <source>
        <dbReference type="ARBA" id="ARBA00004496"/>
    </source>
</evidence>
<sequence>MNKSEAQKEARKQAAQDAELEAALGYTFQDKGLLARALTHSSLAYEQTAQTATPAAARATGKSSEARTRRSPLEDNEQLEFLGDAVLGLIVAEALYRAHPEMSEGQLTRLRSALVSRKHMGQVAHRLHLGTYLRMGRGEERSGGRKKPALLANAAEALIAAVYLDAAGITGPCETALTAARAIIERHVIEPSLPSLLQEASRGTSIGDHKSALQEFLQSEHRGQPEYVVTGQSGPDHHKRFLVEVRLPGKAGAPGTALARGIGGTKKHAEQEAARRALRKLQAAPRPTRKAEKAPREPQEPA</sequence>
<dbReference type="Gene3D" id="1.10.1520.10">
    <property type="entry name" value="Ribonuclease III domain"/>
    <property type="match status" value="1"/>
</dbReference>
<feature type="binding site" evidence="15">
    <location>
        <position position="153"/>
    </location>
    <ligand>
        <name>Mg(2+)</name>
        <dbReference type="ChEBI" id="CHEBI:18420"/>
    </ligand>
</feature>
<keyword evidence="11 15" id="KW-0255">Endonuclease</keyword>
<comment type="function">
    <text evidence="15">Digests double-stranded RNA. Involved in the processing of primary rRNA transcript to yield the immediate precursors to the large and small rRNAs (23S and 16S). Processes some mRNAs, and tRNAs when they are encoded in the rRNA operon. Processes pre-crRNA and tracrRNA of type II CRISPR loci if present in the organism.</text>
</comment>
<dbReference type="STRING" id="240015.ACP_2037"/>
<comment type="catalytic activity">
    <reaction evidence="1 15">
        <text>Endonucleolytic cleavage to 5'-phosphomonoester.</text>
        <dbReference type="EC" id="3.1.26.3"/>
    </reaction>
</comment>
<dbReference type="SUPFAM" id="SSF69065">
    <property type="entry name" value="RNase III domain-like"/>
    <property type="match status" value="1"/>
</dbReference>
<accession>C1F8X7</accession>
<dbReference type="GO" id="GO:0006397">
    <property type="term" value="P:mRNA processing"/>
    <property type="evidence" value="ECO:0007669"/>
    <property type="project" value="UniProtKB-UniRule"/>
</dbReference>
<evidence type="ECO:0000313" key="19">
    <source>
        <dbReference type="EMBL" id="ACO33339.1"/>
    </source>
</evidence>
<keyword evidence="20" id="KW-1185">Reference proteome</keyword>
<feature type="region of interest" description="Disordered" evidence="16">
    <location>
        <begin position="49"/>
        <end position="75"/>
    </location>
</feature>
<keyword evidence="8 15" id="KW-0819">tRNA processing</keyword>
<dbReference type="GO" id="GO:0046872">
    <property type="term" value="F:metal ion binding"/>
    <property type="evidence" value="ECO:0007669"/>
    <property type="project" value="UniProtKB-KW"/>
</dbReference>
<evidence type="ECO:0000256" key="4">
    <source>
        <dbReference type="ARBA" id="ARBA00011738"/>
    </source>
</evidence>
<dbReference type="FunFam" id="1.10.1520.10:FF:000001">
    <property type="entry name" value="Ribonuclease 3"/>
    <property type="match status" value="1"/>
</dbReference>
<evidence type="ECO:0000256" key="15">
    <source>
        <dbReference type="HAMAP-Rule" id="MF_00104"/>
    </source>
</evidence>
<feature type="binding site" evidence="15">
    <location>
        <position position="80"/>
    </location>
    <ligand>
        <name>Mg(2+)</name>
        <dbReference type="ChEBI" id="CHEBI:18420"/>
    </ligand>
</feature>
<evidence type="ECO:0000256" key="5">
    <source>
        <dbReference type="ARBA" id="ARBA00022490"/>
    </source>
</evidence>
<evidence type="ECO:0000256" key="6">
    <source>
        <dbReference type="ARBA" id="ARBA00022552"/>
    </source>
</evidence>
<dbReference type="KEGG" id="aca:ACP_2037"/>
<dbReference type="GO" id="GO:0006364">
    <property type="term" value="P:rRNA processing"/>
    <property type="evidence" value="ECO:0007669"/>
    <property type="project" value="UniProtKB-UniRule"/>
</dbReference>
<dbReference type="OrthoDB" id="9805026at2"/>
<dbReference type="FunCoup" id="C1F8X7">
    <property type="interactions" value="456"/>
</dbReference>
<evidence type="ECO:0000256" key="7">
    <source>
        <dbReference type="ARBA" id="ARBA00022664"/>
    </source>
</evidence>
<dbReference type="Pfam" id="PF00035">
    <property type="entry name" value="dsrm"/>
    <property type="match status" value="1"/>
</dbReference>
<dbReference type="PROSITE" id="PS00517">
    <property type="entry name" value="RNASE_3_1"/>
    <property type="match status" value="1"/>
</dbReference>
<comment type="subcellular location">
    <subcellularLocation>
        <location evidence="2 15">Cytoplasm</location>
    </subcellularLocation>
</comment>
<dbReference type="EC" id="3.1.26.3" evidence="15"/>
<name>C1F8X7_ACIC5</name>
<dbReference type="NCBIfam" id="TIGR02191">
    <property type="entry name" value="RNaseIII"/>
    <property type="match status" value="1"/>
</dbReference>
<dbReference type="PROSITE" id="PS50142">
    <property type="entry name" value="RNASE_3_2"/>
    <property type="match status" value="1"/>
</dbReference>